<evidence type="ECO:0000313" key="5">
    <source>
        <dbReference type="EMBL" id="CAF4211385.1"/>
    </source>
</evidence>
<gene>
    <name evidence="3" type="ORF">HFQ381_LOCUS31</name>
    <name evidence="6" type="ORF">QYT958_LOCUS256</name>
    <name evidence="5" type="ORF">TSG867_LOCUS714</name>
    <name evidence="4" type="ORF">UJA718_LOCUS18</name>
</gene>
<dbReference type="Proteomes" id="UP000663848">
    <property type="component" value="Unassembled WGS sequence"/>
</dbReference>
<comment type="caution">
    <text evidence="3">The sequence shown here is derived from an EMBL/GenBank/DDBJ whole genome shotgun (WGS) entry which is preliminary data.</text>
</comment>
<evidence type="ECO:0000256" key="1">
    <source>
        <dbReference type="SAM" id="MobiDB-lite"/>
    </source>
</evidence>
<dbReference type="Pfam" id="PF00307">
    <property type="entry name" value="CH"/>
    <property type="match status" value="1"/>
</dbReference>
<dbReference type="SMART" id="SM00033">
    <property type="entry name" value="CH"/>
    <property type="match status" value="1"/>
</dbReference>
<keyword evidence="8" id="KW-1185">Reference proteome</keyword>
<evidence type="ECO:0000313" key="3">
    <source>
        <dbReference type="EMBL" id="CAF4086118.1"/>
    </source>
</evidence>
<dbReference type="InterPro" id="IPR003096">
    <property type="entry name" value="SM22_calponin"/>
</dbReference>
<evidence type="ECO:0000313" key="7">
    <source>
        <dbReference type="Proteomes" id="UP000663851"/>
    </source>
</evidence>
<feature type="domain" description="Calponin-homology (CH)" evidence="2">
    <location>
        <begin position="247"/>
        <end position="351"/>
    </location>
</feature>
<reference evidence="3" key="1">
    <citation type="submission" date="2021-02" db="EMBL/GenBank/DDBJ databases">
        <authorList>
            <person name="Nowell W R."/>
        </authorList>
    </citation>
    <scope>NUCLEOTIDE SEQUENCE</scope>
</reference>
<dbReference type="Proteomes" id="UP000663851">
    <property type="component" value="Unassembled WGS sequence"/>
</dbReference>
<dbReference type="InterPro" id="IPR036872">
    <property type="entry name" value="CH_dom_sf"/>
</dbReference>
<organism evidence="3 7">
    <name type="scientific">Rotaria socialis</name>
    <dbReference type="NCBI Taxonomy" id="392032"/>
    <lineage>
        <taxon>Eukaryota</taxon>
        <taxon>Metazoa</taxon>
        <taxon>Spiralia</taxon>
        <taxon>Gnathifera</taxon>
        <taxon>Rotifera</taxon>
        <taxon>Eurotatoria</taxon>
        <taxon>Bdelloidea</taxon>
        <taxon>Philodinida</taxon>
        <taxon>Philodinidae</taxon>
        <taxon>Rotaria</taxon>
    </lineage>
</organism>
<evidence type="ECO:0000313" key="8">
    <source>
        <dbReference type="Proteomes" id="UP000663873"/>
    </source>
</evidence>
<dbReference type="Pfam" id="PF03067">
    <property type="entry name" value="LPMO_10"/>
    <property type="match status" value="1"/>
</dbReference>
<feature type="compositionally biased region" description="Basic and acidic residues" evidence="1">
    <location>
        <begin position="390"/>
        <end position="400"/>
    </location>
</feature>
<dbReference type="Gene3D" id="1.10.418.10">
    <property type="entry name" value="Calponin-like domain"/>
    <property type="match status" value="1"/>
</dbReference>
<dbReference type="Proteomes" id="UP000663862">
    <property type="component" value="Unassembled WGS sequence"/>
</dbReference>
<dbReference type="InterPro" id="IPR001715">
    <property type="entry name" value="CH_dom"/>
</dbReference>
<dbReference type="GO" id="GO:0015629">
    <property type="term" value="C:actin cytoskeleton"/>
    <property type="evidence" value="ECO:0007669"/>
    <property type="project" value="TreeGrafter"/>
</dbReference>
<dbReference type="EMBL" id="CAJOBR010000010">
    <property type="protein sequence ID" value="CAF4445499.1"/>
    <property type="molecule type" value="Genomic_DNA"/>
</dbReference>
<dbReference type="EMBL" id="CAJOBP010000001">
    <property type="protein sequence ID" value="CAF4096317.1"/>
    <property type="molecule type" value="Genomic_DNA"/>
</dbReference>
<evidence type="ECO:0000259" key="2">
    <source>
        <dbReference type="PROSITE" id="PS50021"/>
    </source>
</evidence>
<feature type="region of interest" description="Disordered" evidence="1">
    <location>
        <begin position="381"/>
        <end position="400"/>
    </location>
</feature>
<dbReference type="PRINTS" id="PR00888">
    <property type="entry name" value="SM22CALPONIN"/>
</dbReference>
<evidence type="ECO:0000313" key="4">
    <source>
        <dbReference type="EMBL" id="CAF4096317.1"/>
    </source>
</evidence>
<proteinExistence type="predicted"/>
<sequence length="400" mass="45426">MKYSLAWNQLFIIDCFIFFSLIQFCNSHGRMLEPPQRGSMWRFGFDVPPNYNDMSNYCGGKDNQWTVQHGRCGVCGDPFQGPREHENGGIYATGIIGRTYEAGTTINTTIDITANHFGYFEFRLCPLDMGYSRRTRRLTQQCLDQHLLKIGPSDSKSNGDDTRYYLPHGNKSYFYVPVELPSEILSCQHCVLQWKYHAGNTWGKDQQGRKCLGCADQQEEFYNCADIAIVERSSSEPVTQISDKRDPALDLQVQQWIETVIEEKFPDVPYEDAIKDGVILCKLMNKLQPNSIPKYATSGGSFQYRENIALFQNAARAYGLGEAQLFQTIDLFEKRNIPQVTLCLFVLSRLVQKQKSNGSTLSPRVSEADAREFSDEQLNTAKNGLPLLHEGTHKDVNQSG</sequence>
<dbReference type="PRINTS" id="PR00889">
    <property type="entry name" value="CALPONIN"/>
</dbReference>
<accession>A0A819UTR8</accession>
<dbReference type="AlphaFoldDB" id="A0A819UTR8"/>
<dbReference type="PANTHER" id="PTHR47385:SF24">
    <property type="entry name" value="MUSCLE-SPECIFIC PROTEIN 20"/>
    <property type="match status" value="1"/>
</dbReference>
<dbReference type="GO" id="GO:0031032">
    <property type="term" value="P:actomyosin structure organization"/>
    <property type="evidence" value="ECO:0007669"/>
    <property type="project" value="InterPro"/>
</dbReference>
<evidence type="ECO:0000313" key="6">
    <source>
        <dbReference type="EMBL" id="CAF4445499.1"/>
    </source>
</evidence>
<dbReference type="GO" id="GO:0051015">
    <property type="term" value="F:actin filament binding"/>
    <property type="evidence" value="ECO:0007669"/>
    <property type="project" value="TreeGrafter"/>
</dbReference>
<dbReference type="EMBL" id="CAJOBQ010000014">
    <property type="protein sequence ID" value="CAF4211385.1"/>
    <property type="molecule type" value="Genomic_DNA"/>
</dbReference>
<dbReference type="InterPro" id="IPR050606">
    <property type="entry name" value="Calponin-like"/>
</dbReference>
<dbReference type="EMBL" id="CAJOBO010000001">
    <property type="protein sequence ID" value="CAF4086118.1"/>
    <property type="molecule type" value="Genomic_DNA"/>
</dbReference>
<protein>
    <recommendedName>
        <fullName evidence="2">Calponin-homology (CH) domain-containing protein</fullName>
    </recommendedName>
</protein>
<dbReference type="PROSITE" id="PS50021">
    <property type="entry name" value="CH"/>
    <property type="match status" value="1"/>
</dbReference>
<dbReference type="PANTHER" id="PTHR47385">
    <property type="entry name" value="CALPONIN"/>
    <property type="match status" value="1"/>
</dbReference>
<dbReference type="SUPFAM" id="SSF47576">
    <property type="entry name" value="Calponin-homology domain, CH-domain"/>
    <property type="match status" value="1"/>
</dbReference>
<dbReference type="GO" id="GO:0007015">
    <property type="term" value="P:actin filament organization"/>
    <property type="evidence" value="ECO:0007669"/>
    <property type="project" value="TreeGrafter"/>
</dbReference>
<dbReference type="Proteomes" id="UP000663873">
    <property type="component" value="Unassembled WGS sequence"/>
</dbReference>
<dbReference type="InterPro" id="IPR001997">
    <property type="entry name" value="Calponin/LIMCH1"/>
</dbReference>
<name>A0A819UTR8_9BILA</name>
<dbReference type="InterPro" id="IPR004302">
    <property type="entry name" value="Cellulose/chitin-bd_N"/>
</dbReference>